<dbReference type="Pfam" id="PF20188">
    <property type="entry name" value="DUF6551"/>
    <property type="match status" value="1"/>
</dbReference>
<dbReference type="InterPro" id="IPR046681">
    <property type="entry name" value="DUF6551"/>
</dbReference>
<dbReference type="EMBL" id="JBHRST010000008">
    <property type="protein sequence ID" value="MFC3097345.1"/>
    <property type="molecule type" value="Genomic_DNA"/>
</dbReference>
<dbReference type="Proteomes" id="UP001595456">
    <property type="component" value="Unassembled WGS sequence"/>
</dbReference>
<reference evidence="2" key="1">
    <citation type="journal article" date="2019" name="Int. J. Syst. Evol. Microbiol.">
        <title>The Global Catalogue of Microorganisms (GCM) 10K type strain sequencing project: providing services to taxonomists for standard genome sequencing and annotation.</title>
        <authorList>
            <consortium name="The Broad Institute Genomics Platform"/>
            <consortium name="The Broad Institute Genome Sequencing Center for Infectious Disease"/>
            <person name="Wu L."/>
            <person name="Ma J."/>
        </authorList>
    </citation>
    <scope>NUCLEOTIDE SEQUENCE [LARGE SCALE GENOMIC DNA]</scope>
    <source>
        <strain evidence="2">KCTC 52607</strain>
    </source>
</reference>
<name>A0ABV7E5T2_9SPHN</name>
<dbReference type="SUPFAM" id="SSF110849">
    <property type="entry name" value="ParB/Sulfiredoxin"/>
    <property type="match status" value="1"/>
</dbReference>
<keyword evidence="2" id="KW-1185">Reference proteome</keyword>
<comment type="caution">
    <text evidence="1">The sequence shown here is derived from an EMBL/GenBank/DDBJ whole genome shotgun (WGS) entry which is preliminary data.</text>
</comment>
<dbReference type="InterPro" id="IPR036086">
    <property type="entry name" value="ParB/Sulfiredoxin_sf"/>
</dbReference>
<dbReference type="RefSeq" id="WP_336926111.1">
    <property type="nucleotide sequence ID" value="NZ_JBANRO010000006.1"/>
</dbReference>
<sequence length="285" mass="31041">MPGSKSSKPSKAVFACNSIRGRRPVLQNCTIAELEVDPRYQRSLEAKSSQALIRAIARDWDWNQCDPLAVGRREVDGRERFFVVDGQHRLAAARLRRDIYDLPCVVSACDDLAEEVASFVGRNRRRRPLSKLDLLRAGIAGQDEKSVALMQMLAAAGLQLAPHTNFNSWKPGVIANVSGIERARREHGDIVTSQALRVLAVSFEGQVLRYAGTIFPGIAAALAAPPEGADDELLIMLLSAEEQSVWARDIGSCAASAGIHLRRAAEIVISKAFEEAAAEMLEEAA</sequence>
<gene>
    <name evidence="1" type="ORF">ACFODU_05955</name>
</gene>
<protein>
    <submittedName>
        <fullName evidence="1">DUF6551 family protein</fullName>
    </submittedName>
</protein>
<evidence type="ECO:0000313" key="2">
    <source>
        <dbReference type="Proteomes" id="UP001595456"/>
    </source>
</evidence>
<proteinExistence type="predicted"/>
<organism evidence="1 2">
    <name type="scientific">Alteraurantiacibacter palmitatis</name>
    <dbReference type="NCBI Taxonomy" id="2054628"/>
    <lineage>
        <taxon>Bacteria</taxon>
        <taxon>Pseudomonadati</taxon>
        <taxon>Pseudomonadota</taxon>
        <taxon>Alphaproteobacteria</taxon>
        <taxon>Sphingomonadales</taxon>
        <taxon>Erythrobacteraceae</taxon>
        <taxon>Alteraurantiacibacter</taxon>
    </lineage>
</organism>
<accession>A0ABV7E5T2</accession>
<evidence type="ECO:0000313" key="1">
    <source>
        <dbReference type="EMBL" id="MFC3097345.1"/>
    </source>
</evidence>